<dbReference type="EMBL" id="JAINUF010000006">
    <property type="protein sequence ID" value="KAJ8355894.1"/>
    <property type="molecule type" value="Genomic_DNA"/>
</dbReference>
<name>A0A9Q1FCW2_SYNKA</name>
<organism evidence="2 3">
    <name type="scientific">Synaphobranchus kaupii</name>
    <name type="common">Kaup's arrowtooth eel</name>
    <dbReference type="NCBI Taxonomy" id="118154"/>
    <lineage>
        <taxon>Eukaryota</taxon>
        <taxon>Metazoa</taxon>
        <taxon>Chordata</taxon>
        <taxon>Craniata</taxon>
        <taxon>Vertebrata</taxon>
        <taxon>Euteleostomi</taxon>
        <taxon>Actinopterygii</taxon>
        <taxon>Neopterygii</taxon>
        <taxon>Teleostei</taxon>
        <taxon>Anguilliformes</taxon>
        <taxon>Synaphobranchidae</taxon>
        <taxon>Synaphobranchus</taxon>
    </lineage>
</organism>
<proteinExistence type="predicted"/>
<evidence type="ECO:0000313" key="3">
    <source>
        <dbReference type="Proteomes" id="UP001152622"/>
    </source>
</evidence>
<sequence>MPRAARRILASTPRSPVAGEAGSKMAEGLLSVCQTHPAWHDITWMAEKYGPRTCFTLPCYFVSECQTCDGGSPRGPQTL</sequence>
<evidence type="ECO:0000313" key="2">
    <source>
        <dbReference type="EMBL" id="KAJ8355894.1"/>
    </source>
</evidence>
<comment type="caution">
    <text evidence="2">The sequence shown here is derived from an EMBL/GenBank/DDBJ whole genome shotgun (WGS) entry which is preliminary data.</text>
</comment>
<keyword evidence="3" id="KW-1185">Reference proteome</keyword>
<evidence type="ECO:0000256" key="1">
    <source>
        <dbReference type="SAM" id="MobiDB-lite"/>
    </source>
</evidence>
<gene>
    <name evidence="2" type="ORF">SKAU_G00186880</name>
</gene>
<protein>
    <submittedName>
        <fullName evidence="2">Uncharacterized protein</fullName>
    </submittedName>
</protein>
<feature type="region of interest" description="Disordered" evidence="1">
    <location>
        <begin position="1"/>
        <end position="21"/>
    </location>
</feature>
<reference evidence="2" key="1">
    <citation type="journal article" date="2023" name="Science">
        <title>Genome structures resolve the early diversification of teleost fishes.</title>
        <authorList>
            <person name="Parey E."/>
            <person name="Louis A."/>
            <person name="Montfort J."/>
            <person name="Bouchez O."/>
            <person name="Roques C."/>
            <person name="Iampietro C."/>
            <person name="Lluch J."/>
            <person name="Castinel A."/>
            <person name="Donnadieu C."/>
            <person name="Desvignes T."/>
            <person name="Floi Bucao C."/>
            <person name="Jouanno E."/>
            <person name="Wen M."/>
            <person name="Mejri S."/>
            <person name="Dirks R."/>
            <person name="Jansen H."/>
            <person name="Henkel C."/>
            <person name="Chen W.J."/>
            <person name="Zahm M."/>
            <person name="Cabau C."/>
            <person name="Klopp C."/>
            <person name="Thompson A.W."/>
            <person name="Robinson-Rechavi M."/>
            <person name="Braasch I."/>
            <person name="Lecointre G."/>
            <person name="Bobe J."/>
            <person name="Postlethwait J.H."/>
            <person name="Berthelot C."/>
            <person name="Roest Crollius H."/>
            <person name="Guiguen Y."/>
        </authorList>
    </citation>
    <scope>NUCLEOTIDE SEQUENCE</scope>
    <source>
        <strain evidence="2">WJC10195</strain>
    </source>
</reference>
<dbReference type="Proteomes" id="UP001152622">
    <property type="component" value="Chromosome 6"/>
</dbReference>
<dbReference type="AlphaFoldDB" id="A0A9Q1FCW2"/>
<accession>A0A9Q1FCW2</accession>